<feature type="transmembrane region" description="Helical" evidence="2">
    <location>
        <begin position="77"/>
        <end position="96"/>
    </location>
</feature>
<reference evidence="3 4" key="1">
    <citation type="journal article" date="2013" name="Genome Announc.">
        <title>Draft Genome Sequence of Strain JLT2015T, Belonging to the Family Sphingomonadaceae of the Alphaproteobacteria.</title>
        <authorList>
            <person name="Tang K."/>
            <person name="Liu K."/>
            <person name="Li S."/>
            <person name="Jiao N."/>
        </authorList>
    </citation>
    <scope>NUCLEOTIDE SEQUENCE [LARGE SCALE GENOMIC DNA]</scope>
    <source>
        <strain evidence="3 4">JLT2015</strain>
    </source>
</reference>
<feature type="transmembrane region" description="Helical" evidence="2">
    <location>
        <begin position="50"/>
        <end position="68"/>
    </location>
</feature>
<feature type="transmembrane region" description="Helical" evidence="2">
    <location>
        <begin position="156"/>
        <end position="178"/>
    </location>
</feature>
<dbReference type="RefSeq" id="WP_008600052.1">
    <property type="nucleotide sequence ID" value="NZ_AMRV01000002.1"/>
</dbReference>
<feature type="transmembrane region" description="Helical" evidence="2">
    <location>
        <begin position="198"/>
        <end position="216"/>
    </location>
</feature>
<protein>
    <submittedName>
        <fullName evidence="3">Uncharacterized protein</fullName>
    </submittedName>
</protein>
<sequence length="254" mass="27150">MNIARMVWAVVLADLVLLAAGTAVWAGAMPTYALPELFGLPLENSLPTAYAGLKLSMIALCLGVFALGEEAERGQRALVLLALLLLFLGIDEIASVHERAQEFVRSKLFEPASIDTRSEGKLHLEGLLLGGGLVALLACLLPFLRSSVRWRSLETPFLAGFALLVLGGVVIDIVPNVLWPNPVWSLSEEMAEFGGATIMLLTALRGFAVHPLVIALDASISARSDVAPHLSQDGLDEPLPAGPRYARQGGMDHR</sequence>
<comment type="caution">
    <text evidence="3">The sequence shown here is derived from an EMBL/GenBank/DDBJ whole genome shotgun (WGS) entry which is preliminary data.</text>
</comment>
<accession>M2U6I9</accession>
<keyword evidence="2" id="KW-0812">Transmembrane</keyword>
<keyword evidence="4" id="KW-1185">Reference proteome</keyword>
<name>M2U6I9_9SPHN</name>
<feature type="region of interest" description="Disordered" evidence="1">
    <location>
        <begin position="229"/>
        <end position="254"/>
    </location>
</feature>
<evidence type="ECO:0000256" key="2">
    <source>
        <dbReference type="SAM" id="Phobius"/>
    </source>
</evidence>
<keyword evidence="2" id="KW-0472">Membrane</keyword>
<evidence type="ECO:0000313" key="4">
    <source>
        <dbReference type="Proteomes" id="UP000011717"/>
    </source>
</evidence>
<feature type="transmembrane region" description="Helical" evidence="2">
    <location>
        <begin position="126"/>
        <end position="144"/>
    </location>
</feature>
<evidence type="ECO:0000313" key="3">
    <source>
        <dbReference type="EMBL" id="EMD83618.1"/>
    </source>
</evidence>
<evidence type="ECO:0000256" key="1">
    <source>
        <dbReference type="SAM" id="MobiDB-lite"/>
    </source>
</evidence>
<gene>
    <name evidence="3" type="ORF">C725_0590</name>
</gene>
<proteinExistence type="predicted"/>
<dbReference type="Proteomes" id="UP000011717">
    <property type="component" value="Unassembled WGS sequence"/>
</dbReference>
<organism evidence="3 4">
    <name type="scientific">Pacificimonas flava</name>
    <dbReference type="NCBI Taxonomy" id="1234595"/>
    <lineage>
        <taxon>Bacteria</taxon>
        <taxon>Pseudomonadati</taxon>
        <taxon>Pseudomonadota</taxon>
        <taxon>Alphaproteobacteria</taxon>
        <taxon>Sphingomonadales</taxon>
        <taxon>Sphingosinicellaceae</taxon>
        <taxon>Pacificimonas</taxon>
    </lineage>
</organism>
<dbReference type="EMBL" id="AMRV01000002">
    <property type="protein sequence ID" value="EMD83618.1"/>
    <property type="molecule type" value="Genomic_DNA"/>
</dbReference>
<dbReference type="AlphaFoldDB" id="M2U6I9"/>
<keyword evidence="2" id="KW-1133">Transmembrane helix</keyword>